<keyword evidence="6 10" id="KW-0067">ATP-binding</keyword>
<dbReference type="NCBIfam" id="TIGR04521">
    <property type="entry name" value="ECF_ATPase_2"/>
    <property type="match status" value="1"/>
</dbReference>
<dbReference type="InterPro" id="IPR050095">
    <property type="entry name" value="ECF_ABC_transporter_ATP-bd"/>
</dbReference>
<comment type="similarity">
    <text evidence="2">Belongs to the ABC transporter superfamily.</text>
</comment>
<dbReference type="GO" id="GO:0043190">
    <property type="term" value="C:ATP-binding cassette (ABC) transporter complex"/>
    <property type="evidence" value="ECO:0007669"/>
    <property type="project" value="TreeGrafter"/>
</dbReference>
<dbReference type="PROSITE" id="PS00211">
    <property type="entry name" value="ABC_TRANSPORTER_1"/>
    <property type="match status" value="1"/>
</dbReference>
<evidence type="ECO:0000256" key="2">
    <source>
        <dbReference type="ARBA" id="ARBA00005417"/>
    </source>
</evidence>
<protein>
    <submittedName>
        <fullName evidence="10">Energy-coupling factor transporter ATP-binding protein EcfA2</fullName>
        <ecNumber evidence="10">3.6.3.-</ecNumber>
    </submittedName>
</protein>
<dbReference type="AlphaFoldDB" id="A0A645C3C6"/>
<feature type="domain" description="ABC transporter" evidence="9">
    <location>
        <begin position="3"/>
        <end position="244"/>
    </location>
</feature>
<dbReference type="EC" id="3.6.3.-" evidence="10"/>
<proteinExistence type="inferred from homology"/>
<evidence type="ECO:0000313" key="10">
    <source>
        <dbReference type="EMBL" id="MPM68464.1"/>
    </source>
</evidence>
<dbReference type="GO" id="GO:0016887">
    <property type="term" value="F:ATP hydrolysis activity"/>
    <property type="evidence" value="ECO:0007669"/>
    <property type="project" value="InterPro"/>
</dbReference>
<keyword evidence="7" id="KW-1278">Translocase</keyword>
<evidence type="ECO:0000256" key="3">
    <source>
        <dbReference type="ARBA" id="ARBA00022448"/>
    </source>
</evidence>
<accession>A0A645C3C6</accession>
<dbReference type="CDD" id="cd03225">
    <property type="entry name" value="ABC_cobalt_CbiO_domain1"/>
    <property type="match status" value="1"/>
</dbReference>
<dbReference type="InterPro" id="IPR017871">
    <property type="entry name" value="ABC_transporter-like_CS"/>
</dbReference>
<organism evidence="10">
    <name type="scientific">bioreactor metagenome</name>
    <dbReference type="NCBI Taxonomy" id="1076179"/>
    <lineage>
        <taxon>unclassified sequences</taxon>
        <taxon>metagenomes</taxon>
        <taxon>ecological metagenomes</taxon>
    </lineage>
</organism>
<keyword evidence="10" id="KW-0378">Hydrolase</keyword>
<evidence type="ECO:0000256" key="6">
    <source>
        <dbReference type="ARBA" id="ARBA00022840"/>
    </source>
</evidence>
<dbReference type="GO" id="GO:0042626">
    <property type="term" value="F:ATPase-coupled transmembrane transporter activity"/>
    <property type="evidence" value="ECO:0007669"/>
    <property type="project" value="TreeGrafter"/>
</dbReference>
<evidence type="ECO:0000256" key="8">
    <source>
        <dbReference type="ARBA" id="ARBA00023136"/>
    </source>
</evidence>
<keyword evidence="3" id="KW-0813">Transport</keyword>
<dbReference type="EMBL" id="VSSQ01022272">
    <property type="protein sequence ID" value="MPM68464.1"/>
    <property type="molecule type" value="Genomic_DNA"/>
</dbReference>
<dbReference type="InterPro" id="IPR030946">
    <property type="entry name" value="EcfA2"/>
</dbReference>
<dbReference type="Gene3D" id="3.40.50.300">
    <property type="entry name" value="P-loop containing nucleotide triphosphate hydrolases"/>
    <property type="match status" value="1"/>
</dbReference>
<dbReference type="SUPFAM" id="SSF52540">
    <property type="entry name" value="P-loop containing nucleoside triphosphate hydrolases"/>
    <property type="match status" value="1"/>
</dbReference>
<dbReference type="InterPro" id="IPR003593">
    <property type="entry name" value="AAA+_ATPase"/>
</dbReference>
<dbReference type="GO" id="GO:0005524">
    <property type="term" value="F:ATP binding"/>
    <property type="evidence" value="ECO:0007669"/>
    <property type="project" value="UniProtKB-KW"/>
</dbReference>
<evidence type="ECO:0000256" key="7">
    <source>
        <dbReference type="ARBA" id="ARBA00022967"/>
    </source>
</evidence>
<dbReference type="SMART" id="SM00382">
    <property type="entry name" value="AAA"/>
    <property type="match status" value="1"/>
</dbReference>
<reference evidence="10" key="1">
    <citation type="submission" date="2019-08" db="EMBL/GenBank/DDBJ databases">
        <authorList>
            <person name="Kucharzyk K."/>
            <person name="Murdoch R.W."/>
            <person name="Higgins S."/>
            <person name="Loffler F."/>
        </authorList>
    </citation>
    <scope>NUCLEOTIDE SEQUENCE</scope>
</reference>
<gene>
    <name evidence="10" type="primary">ecfA2_30</name>
    <name evidence="10" type="ORF">SDC9_115397</name>
</gene>
<evidence type="ECO:0000256" key="5">
    <source>
        <dbReference type="ARBA" id="ARBA00022741"/>
    </source>
</evidence>
<dbReference type="PANTHER" id="PTHR43553">
    <property type="entry name" value="HEAVY METAL TRANSPORTER"/>
    <property type="match status" value="1"/>
</dbReference>
<comment type="subcellular location">
    <subcellularLocation>
        <location evidence="1">Cell membrane</location>
        <topology evidence="1">Peripheral membrane protein</topology>
    </subcellularLocation>
</comment>
<keyword evidence="8" id="KW-0472">Membrane</keyword>
<dbReference type="FunFam" id="3.40.50.300:FF:000224">
    <property type="entry name" value="Energy-coupling factor transporter ATP-binding protein EcfA"/>
    <property type="match status" value="1"/>
</dbReference>
<sequence length="283" mass="31613">MPIKIENLFYTYAPKTPFQYEALNGISLDIADHSYVAFIGSTGSGKTTIVQHLNALLTPSKGTIIVDDYTITNRNTKNIKKLRKHVGIVFQFPEYQLFDETVERDVAFGPKNFGLKEEDAITKAHEALISVGLDQSYFQRSPFELSGGEKRRVAIAGILAIEPDILVLDEPTAGLDPRGSVEIMNLVDKMHQNGTTIILVTHDMDLVMKYAEKVFVVKDGRIISSGEPQNVFGELDENSGIEVPKVFSLAQKLKSRGVNLDICKIRNIDDLIQQIKFNKEMPK</sequence>
<dbReference type="InterPro" id="IPR027417">
    <property type="entry name" value="P-loop_NTPase"/>
</dbReference>
<keyword evidence="4" id="KW-1003">Cell membrane</keyword>
<dbReference type="Pfam" id="PF00005">
    <property type="entry name" value="ABC_tran"/>
    <property type="match status" value="1"/>
</dbReference>
<evidence type="ECO:0000256" key="1">
    <source>
        <dbReference type="ARBA" id="ARBA00004202"/>
    </source>
</evidence>
<keyword evidence="5" id="KW-0547">Nucleotide-binding</keyword>
<dbReference type="PROSITE" id="PS50893">
    <property type="entry name" value="ABC_TRANSPORTER_2"/>
    <property type="match status" value="1"/>
</dbReference>
<evidence type="ECO:0000259" key="9">
    <source>
        <dbReference type="PROSITE" id="PS50893"/>
    </source>
</evidence>
<comment type="caution">
    <text evidence="10">The sequence shown here is derived from an EMBL/GenBank/DDBJ whole genome shotgun (WGS) entry which is preliminary data.</text>
</comment>
<evidence type="ECO:0000256" key="4">
    <source>
        <dbReference type="ARBA" id="ARBA00022475"/>
    </source>
</evidence>
<dbReference type="InterPro" id="IPR003439">
    <property type="entry name" value="ABC_transporter-like_ATP-bd"/>
</dbReference>
<dbReference type="PANTHER" id="PTHR43553:SF27">
    <property type="entry name" value="ENERGY-COUPLING FACTOR TRANSPORTER ATP-BINDING PROTEIN ECFA2"/>
    <property type="match status" value="1"/>
</dbReference>
<name>A0A645C3C6_9ZZZZ</name>
<dbReference type="InterPro" id="IPR015856">
    <property type="entry name" value="ABC_transpr_CbiO/EcfA_su"/>
</dbReference>